<proteinExistence type="predicted"/>
<name>A0AAD6TDT0_9AGAR</name>
<evidence type="ECO:0000256" key="1">
    <source>
        <dbReference type="SAM" id="SignalP"/>
    </source>
</evidence>
<evidence type="ECO:0000313" key="3">
    <source>
        <dbReference type="Proteomes" id="UP001218188"/>
    </source>
</evidence>
<sequence length="217" mass="21891">MTAFIYLVFAPLILSATALRFVIPTVTVTVSSTPTSACLPTGNVLSIVAASGSAAAPLITATDASLVSAVAEIQADMAVLSGAYNTIQNFMLLIETGLAKHYVPPTAINDCLFNTTKSAAAIDALTRVVAGGVSQASAASLAADISTIATIINNFSTQLQQLQTAGSAFTSQFAGSLTTFLTSLQALVAALGANYNVNAVAIAAETLNANILALSSS</sequence>
<comment type="caution">
    <text evidence="2">The sequence shown here is derived from an EMBL/GenBank/DDBJ whole genome shotgun (WGS) entry which is preliminary data.</text>
</comment>
<keyword evidence="1" id="KW-0732">Signal</keyword>
<organism evidence="2 3">
    <name type="scientific">Mycena alexandri</name>
    <dbReference type="NCBI Taxonomy" id="1745969"/>
    <lineage>
        <taxon>Eukaryota</taxon>
        <taxon>Fungi</taxon>
        <taxon>Dikarya</taxon>
        <taxon>Basidiomycota</taxon>
        <taxon>Agaricomycotina</taxon>
        <taxon>Agaricomycetes</taxon>
        <taxon>Agaricomycetidae</taxon>
        <taxon>Agaricales</taxon>
        <taxon>Marasmiineae</taxon>
        <taxon>Mycenaceae</taxon>
        <taxon>Mycena</taxon>
    </lineage>
</organism>
<dbReference type="AlphaFoldDB" id="A0AAD6TDT0"/>
<dbReference type="Proteomes" id="UP001218188">
    <property type="component" value="Unassembled WGS sequence"/>
</dbReference>
<evidence type="ECO:0000313" key="2">
    <source>
        <dbReference type="EMBL" id="KAJ7043817.1"/>
    </source>
</evidence>
<protein>
    <submittedName>
        <fullName evidence="2">Uncharacterized protein</fullName>
    </submittedName>
</protein>
<accession>A0AAD6TDT0</accession>
<feature type="chain" id="PRO_5042187811" evidence="1">
    <location>
        <begin position="19"/>
        <end position="217"/>
    </location>
</feature>
<keyword evidence="3" id="KW-1185">Reference proteome</keyword>
<dbReference type="EMBL" id="JARJCM010000008">
    <property type="protein sequence ID" value="KAJ7043817.1"/>
    <property type="molecule type" value="Genomic_DNA"/>
</dbReference>
<reference evidence="2" key="1">
    <citation type="submission" date="2023-03" db="EMBL/GenBank/DDBJ databases">
        <title>Massive genome expansion in bonnet fungi (Mycena s.s.) driven by repeated elements and novel gene families across ecological guilds.</title>
        <authorList>
            <consortium name="Lawrence Berkeley National Laboratory"/>
            <person name="Harder C.B."/>
            <person name="Miyauchi S."/>
            <person name="Viragh M."/>
            <person name="Kuo A."/>
            <person name="Thoen E."/>
            <person name="Andreopoulos B."/>
            <person name="Lu D."/>
            <person name="Skrede I."/>
            <person name="Drula E."/>
            <person name="Henrissat B."/>
            <person name="Morin E."/>
            <person name="Kohler A."/>
            <person name="Barry K."/>
            <person name="LaButti K."/>
            <person name="Morin E."/>
            <person name="Salamov A."/>
            <person name="Lipzen A."/>
            <person name="Mereny Z."/>
            <person name="Hegedus B."/>
            <person name="Baldrian P."/>
            <person name="Stursova M."/>
            <person name="Weitz H."/>
            <person name="Taylor A."/>
            <person name="Grigoriev I.V."/>
            <person name="Nagy L.G."/>
            <person name="Martin F."/>
            <person name="Kauserud H."/>
        </authorList>
    </citation>
    <scope>NUCLEOTIDE SEQUENCE</scope>
    <source>
        <strain evidence="2">CBHHK200</strain>
    </source>
</reference>
<feature type="signal peptide" evidence="1">
    <location>
        <begin position="1"/>
        <end position="18"/>
    </location>
</feature>
<gene>
    <name evidence="2" type="ORF">C8F04DRAFT_679133</name>
</gene>